<protein>
    <submittedName>
        <fullName evidence="1">Uncharacterized protein</fullName>
    </submittedName>
</protein>
<comment type="caution">
    <text evidence="1">The sequence shown here is derived from an EMBL/GenBank/DDBJ whole genome shotgun (WGS) entry which is preliminary data.</text>
</comment>
<proteinExistence type="predicted"/>
<reference evidence="1 2" key="1">
    <citation type="journal article" date="2024" name="bioRxiv">
        <title>A reference genome for Trichogramma kaykai: A tiny desert-dwelling parasitoid wasp with competing sex-ratio distorters.</title>
        <authorList>
            <person name="Culotta J."/>
            <person name="Lindsey A.R."/>
        </authorList>
    </citation>
    <scope>NUCLEOTIDE SEQUENCE [LARGE SCALE GENOMIC DNA]</scope>
    <source>
        <strain evidence="1 2">KSX58</strain>
    </source>
</reference>
<dbReference type="AlphaFoldDB" id="A0ABD2WVD2"/>
<gene>
    <name evidence="1" type="ORF">TKK_009281</name>
</gene>
<dbReference type="EMBL" id="JBJJXI010000068">
    <property type="protein sequence ID" value="KAL3396917.1"/>
    <property type="molecule type" value="Genomic_DNA"/>
</dbReference>
<evidence type="ECO:0000313" key="2">
    <source>
        <dbReference type="Proteomes" id="UP001627154"/>
    </source>
</evidence>
<organism evidence="1 2">
    <name type="scientific">Trichogramma kaykai</name>
    <dbReference type="NCBI Taxonomy" id="54128"/>
    <lineage>
        <taxon>Eukaryota</taxon>
        <taxon>Metazoa</taxon>
        <taxon>Ecdysozoa</taxon>
        <taxon>Arthropoda</taxon>
        <taxon>Hexapoda</taxon>
        <taxon>Insecta</taxon>
        <taxon>Pterygota</taxon>
        <taxon>Neoptera</taxon>
        <taxon>Endopterygota</taxon>
        <taxon>Hymenoptera</taxon>
        <taxon>Apocrita</taxon>
        <taxon>Proctotrupomorpha</taxon>
        <taxon>Chalcidoidea</taxon>
        <taxon>Trichogrammatidae</taxon>
        <taxon>Trichogramma</taxon>
    </lineage>
</organism>
<evidence type="ECO:0000313" key="1">
    <source>
        <dbReference type="EMBL" id="KAL3396917.1"/>
    </source>
</evidence>
<accession>A0ABD2WVD2</accession>
<dbReference type="Proteomes" id="UP001627154">
    <property type="component" value="Unassembled WGS sequence"/>
</dbReference>
<name>A0ABD2WVD2_9HYME</name>
<sequence>MSTSIFGAREPLCGVIYGLPKLPKFDARGPYVTRSVGTIIRRAYAAHDPRRTRTHSVPRVAVVWGPRL</sequence>
<keyword evidence="2" id="KW-1185">Reference proteome</keyword>